<gene>
    <name evidence="7" type="primary">NCL1_48870</name>
    <name evidence="7" type="ORF">TNIN_10661</name>
</gene>
<keyword evidence="4" id="KW-0963">Cytoplasm</keyword>
<dbReference type="InterPro" id="IPR048278">
    <property type="entry name" value="PFN"/>
</dbReference>
<dbReference type="GO" id="GO:0005856">
    <property type="term" value="C:cytoskeleton"/>
    <property type="evidence" value="ECO:0007669"/>
    <property type="project" value="UniProtKB-SubCell"/>
</dbReference>
<evidence type="ECO:0000256" key="2">
    <source>
        <dbReference type="ARBA" id="ARBA00010058"/>
    </source>
</evidence>
<dbReference type="GO" id="GO:0005938">
    <property type="term" value="C:cell cortex"/>
    <property type="evidence" value="ECO:0007669"/>
    <property type="project" value="TreeGrafter"/>
</dbReference>
<evidence type="ECO:0000256" key="3">
    <source>
        <dbReference type="ARBA" id="ARBA00011583"/>
    </source>
</evidence>
<evidence type="ECO:0000313" key="8">
    <source>
        <dbReference type="Proteomes" id="UP000886998"/>
    </source>
</evidence>
<keyword evidence="8" id="KW-1185">Reference proteome</keyword>
<sequence>SSATPVTQAELKVIADTMRNNPGSFTEAGIYLGGDKYFCLSAESTLIRGRKGSSALCIVATNTCLLEIIFDLITIRFVRHSPPLCLNLPLL</sequence>
<protein>
    <submittedName>
        <fullName evidence="7">Profilin</fullName>
    </submittedName>
</protein>
<comment type="subunit">
    <text evidence="3">Occurs in many kinds of cells as a complex with monomeric actin in a 1:1 ratio.</text>
</comment>
<dbReference type="GO" id="GO:0003785">
    <property type="term" value="F:actin monomer binding"/>
    <property type="evidence" value="ECO:0007669"/>
    <property type="project" value="TreeGrafter"/>
</dbReference>
<dbReference type="Proteomes" id="UP000886998">
    <property type="component" value="Unassembled WGS sequence"/>
</dbReference>
<dbReference type="Gene3D" id="3.30.450.30">
    <property type="entry name" value="Dynein light chain 2a, cytoplasmic"/>
    <property type="match status" value="1"/>
</dbReference>
<dbReference type="Pfam" id="PF00235">
    <property type="entry name" value="Profilin"/>
    <property type="match status" value="1"/>
</dbReference>
<feature type="non-terminal residue" evidence="7">
    <location>
        <position position="1"/>
    </location>
</feature>
<keyword evidence="5" id="KW-0009">Actin-binding</keyword>
<comment type="caution">
    <text evidence="7">The sequence shown here is derived from an EMBL/GenBank/DDBJ whole genome shotgun (WGS) entry which is preliminary data.</text>
</comment>
<dbReference type="PANTHER" id="PTHR11604:SF0">
    <property type="entry name" value="PROFILIN"/>
    <property type="match status" value="1"/>
</dbReference>
<accession>A0A8X6WYK8</accession>
<organism evidence="7 8">
    <name type="scientific">Trichonephila inaurata madagascariensis</name>
    <dbReference type="NCBI Taxonomy" id="2747483"/>
    <lineage>
        <taxon>Eukaryota</taxon>
        <taxon>Metazoa</taxon>
        <taxon>Ecdysozoa</taxon>
        <taxon>Arthropoda</taxon>
        <taxon>Chelicerata</taxon>
        <taxon>Arachnida</taxon>
        <taxon>Araneae</taxon>
        <taxon>Araneomorphae</taxon>
        <taxon>Entelegynae</taxon>
        <taxon>Araneoidea</taxon>
        <taxon>Nephilidae</taxon>
        <taxon>Trichonephila</taxon>
        <taxon>Trichonephila inaurata</taxon>
    </lineage>
</organism>
<dbReference type="InterPro" id="IPR036140">
    <property type="entry name" value="PFN_sf"/>
</dbReference>
<evidence type="ECO:0000256" key="4">
    <source>
        <dbReference type="ARBA" id="ARBA00022490"/>
    </source>
</evidence>
<dbReference type="InterPro" id="IPR005455">
    <property type="entry name" value="PFN_euk"/>
</dbReference>
<evidence type="ECO:0000256" key="6">
    <source>
        <dbReference type="ARBA" id="ARBA00023212"/>
    </source>
</evidence>
<dbReference type="PANTHER" id="PTHR11604">
    <property type="entry name" value="PROFILIN"/>
    <property type="match status" value="1"/>
</dbReference>
<keyword evidence="6" id="KW-0206">Cytoskeleton</keyword>
<evidence type="ECO:0000256" key="1">
    <source>
        <dbReference type="ARBA" id="ARBA00004245"/>
    </source>
</evidence>
<comment type="subcellular location">
    <subcellularLocation>
        <location evidence="1">Cytoplasm</location>
        <location evidence="1">Cytoskeleton</location>
    </subcellularLocation>
</comment>
<comment type="similarity">
    <text evidence="2">Belongs to the profilin family.</text>
</comment>
<dbReference type="OrthoDB" id="421374at2759"/>
<reference evidence="7" key="1">
    <citation type="submission" date="2020-08" db="EMBL/GenBank/DDBJ databases">
        <title>Multicomponent nature underlies the extraordinary mechanical properties of spider dragline silk.</title>
        <authorList>
            <person name="Kono N."/>
            <person name="Nakamura H."/>
            <person name="Mori M."/>
            <person name="Yoshida Y."/>
            <person name="Ohtoshi R."/>
            <person name="Malay A.D."/>
            <person name="Moran D.A.P."/>
            <person name="Tomita M."/>
            <person name="Numata K."/>
            <person name="Arakawa K."/>
        </authorList>
    </citation>
    <scope>NUCLEOTIDE SEQUENCE</scope>
</reference>
<proteinExistence type="inferred from homology"/>
<dbReference type="EMBL" id="BMAV01003319">
    <property type="protein sequence ID" value="GFY42794.1"/>
    <property type="molecule type" value="Genomic_DNA"/>
</dbReference>
<dbReference type="AlphaFoldDB" id="A0A8X6WYK8"/>
<dbReference type="SUPFAM" id="SSF55770">
    <property type="entry name" value="Profilin (actin-binding protein)"/>
    <property type="match status" value="1"/>
</dbReference>
<evidence type="ECO:0000313" key="7">
    <source>
        <dbReference type="EMBL" id="GFY42794.1"/>
    </source>
</evidence>
<name>A0A8X6WYK8_9ARAC</name>
<evidence type="ECO:0000256" key="5">
    <source>
        <dbReference type="ARBA" id="ARBA00023203"/>
    </source>
</evidence>